<dbReference type="RefSeq" id="XP_067718354.1">
    <property type="nucleotide sequence ID" value="XM_067862253.1"/>
</dbReference>
<gene>
    <name evidence="2" type="ORF">BcabD6B2_57210</name>
</gene>
<proteinExistence type="predicted"/>
<accession>A0AAV4M338</accession>
<dbReference type="EMBL" id="BPLF01000006">
    <property type="protein sequence ID" value="GIX66285.1"/>
    <property type="molecule type" value="Genomic_DNA"/>
</dbReference>
<name>A0AAV4M338_BABCB</name>
<organism evidence="2 3">
    <name type="scientific">Babesia caballi</name>
    <dbReference type="NCBI Taxonomy" id="5871"/>
    <lineage>
        <taxon>Eukaryota</taxon>
        <taxon>Sar</taxon>
        <taxon>Alveolata</taxon>
        <taxon>Apicomplexa</taxon>
        <taxon>Aconoidasida</taxon>
        <taxon>Piroplasmida</taxon>
        <taxon>Babesiidae</taxon>
        <taxon>Babesia</taxon>
    </lineage>
</organism>
<dbReference type="GeneID" id="94197766"/>
<protein>
    <submittedName>
        <fullName evidence="2">Erythrocyte membrane-associated antigen, putative</fullName>
    </submittedName>
</protein>
<evidence type="ECO:0000256" key="1">
    <source>
        <dbReference type="SAM" id="MobiDB-lite"/>
    </source>
</evidence>
<dbReference type="InterPro" id="IPR043519">
    <property type="entry name" value="NT_sf"/>
</dbReference>
<sequence length="3022" mass="322046">MQKPLYEFIPPDELQSQPCPNAGKDLLGVNAACGNYCLNSSTSTCMEHCQPSTTPGDESASATSGSSCDANGTCWHGMAPSDSLEWTLIHRKGKNKTTEMEAIARVPEQSCRGNDKVTTPIRSLVDVLATYSLAKGRTDKGSARRGSSINSYKSEPIQLYETRGRCCKRLTRSSINTARTGYSPTLYDALSGSGSKLGTCFNSGSTNLLLGSFSTLQSEDRTSSCDSDLWKLDATIDEPNLTDAVGEGDGDEDMIECTICNKPVSKQLAVLTLKKLKGNHEKGSAAYLQDSYVPIYEHASEETHDRQTSCSTGSFEAFRCGDSHADWIATETCALLKTVASALFSTEYGLNNLVERITPTKNCRADKLYLYNTIKRFLRYCLGDDTKVYLVGSTGCDIDIDYSSLLSVPSYSDLDLEVISPRFGFNTRAILRQIFNTFCETQSVLKATGINSPWAIGNMAVKLVDSAKVPIVIMRTKSGVLCDISVNTSKSLRHNDLFLQYIEKHGMLRNFMRLIKHWLRFRGIPSMKEGGFPTIFWMLIFCNVVDTSEMQRATNGAAAPSMSAIFEMLRDHQVLKGDLEKLVPGDLTFMAALEQSFNMFAQGTNLIEMVNAATLVGGRGGRIGGGGPYKNWFMGEIGYNIMTLIEMESNFPYTTWLVYYYEIYRAEKSISKYSKYVEILVSLVVCLRAHATFNSSNKHAASLDELRGLVRNVQKLFGYNLSHLVRERSSVTDNLERHVQQVARVLNIKLNSTQMMESARMLINYVIQQFSSIAMDIFAEAFDKVYSIPACIEPPTPLITQQEPRRSKDAWCMVPTFEGTMWCDSGWFIVMLDGKLQIVKALKVCVNWDSWWSTQFLSRRDAKSVFHGFVYCQISVAIAGECMHTAPEGEVPSVLVRRGGLVLFHPCDIVSRLYVIKVTKSEQSISSRYYSYDMFTGARALYVMPGFEVERLKDFSQVRARVEAQDAAAEAAQAAEPAPPALLGQVQRVLQEHAAQPAAHGAQRAGPATVTFNVIYHLKRSQQALVRHDALDVPHAEHRAERHHDELDERVEEQVQLRLVRRADAAEVAQPQELVLGVDGVHVALELAEARLCALHVGRPQHRVLVAAGLDRQADGRHPVGVGELELVHAGNLGLEGVDAVAGLPLVDGVACAGRADDQAHVDVLVARKRVEHAAQERARLAHVLVEELRSLGGDVEREDGARVEALHLLRPLVEEGVHEPVVLLVLSGGALERVLRAGGRGRHDALVVRSSRSALGAFSAHKLGVPPVHFVGDGIGRRDRRRRRDLRAGGLGLAAARRRRQRRQQQGQRPRQPRQTHTRAFHRLLNDLHLGSSCGGAPGGGGARAYAVRPMLVRPVLDDRGGHEVARQLLDAHQQLVHERLAELPEPGVGRGLGVELLAVELDQAQVVQHLHQVVVAARLALGLEQREPHGVLDDVVVVGRDALGHARREGAEARLLLHHAHRLRHQLEHLLHLAAEVLHRHAAHVHGGARLLAARGHQRALVEGVQAVVRLLHRGLVGQAALDAGVLAAAQPLGGVPLERRGAGGDLAVARVVVARLLPGAHGGRGAAAALVALVEGALGVGGDVPALAAGAADAAAAGADVAVHVVLARGRALHPPAQELAQVLLAVDEDGALVAEGLVGGAAALAEPHDARHGLELVHLGHALLLAEGAGALRLAELAKDLELAALQVVVFVRYLVKCLHEGVGDAVGGVLGVALPGAVAVGGRGVVDALAAAAAGVARAVERKLGGALVVEHLLDVAGDVPGRQVQQLLDEADPGGHGLLLEVAVDGHLEAEVELLELALHLVAAEPVGLEALGVAALELTQPLVHLLEALLVLALLVLHLGVDAADVVGVLQVEDAHGGEARPARADALEGADQLGLDGGVDHALEVGGALAEDGRALNLLEHVRDVLLAQQGAELLAGLLAHVLHVQDGADHEGLEHPGLQQVVGVLHVALGGGGVDLDLGLALAHGVDGDAALPRQRAEAHDDLLVRAGARQQEVRGADVELALVGGARARVDEDGRLVEGALQDGLAIAGLDGVLDAEEVDAVAGLAERAQGAQEGDVLLVVLLVVVDVVVDAGGHAAVGQQQRVLLDVLEERDLAVVVEGEVARLDEVVGGVAAHAVGAVRLVGEAGHERAAQQRARGPGGPLEAVVAAEDAHVLGEEAAAEVGLVEAHVVVLGGLAHQWHDAGEVLGHEGVQQLAAVGAHAVLAGVVRRVLLVVLVEGLVEHGDVVVLAELLGHLAELDDGVVGPGLLHVGGDVLDVAETLAHVDQREPGLLGQRLEAAAPHVVVGVDWGERRHGFGSSLLRRRFDGGLGLQQIVLVGIYVVLGRHHSVNDVGRVQVVDGGAHELLDLGATIVEQQFQVRLPHPVQQIAAFLGGGVHGGEAGAAAEDLSQVLHAPVLEELPQMLELDQVRQGERVGEARSETAPLVDHVAGVEEFAELRAVVAEGAGHLAEEVGVVDEGDVPGHAGVGQPGGGQRVHGRGWRGSDVVVGHVEVELVVQVEILRRGVAAVGATRNPLEQFILQRVHHVAGSRGSGVRSGFVGVFFRISCSLPIALRRVRIGIGIGRVGKFRLELNLPFVIERRIGGHGTGASRLRGDRPLWQWRCQRCLLGRRLLPVGVVPNAHVAFPAVAGQLNVAHKHVRVAPNVDVLHAVESGPDESHFRVISVAVEQAHIAHIRLGESAGAAEAVLLPANVHAAALTRRNVLRRGLERLGLTRSLLLRGPAVGLGLGGHVLRAHAGFGIHLELRAALLQFAAPRLQLARLADLNGGRDGLHVVQLGGLLLQRGLLGHQLAQTLQRRLLVHERQHRHHQGMAGIRLPSMEVPPLCIMPIDIMRSMIQPPNAVMLALLASGSPSPLFSVPGIPGTGAGGKGKKPGIPGMPINPGFRESGAFVSPADPPAVSTPWLGTPVAPELNSWAGTVETLGREASGCEGWANGRGGAPAAGPRGFVGFTLPLPSMAAAVGRRRGAWGALRRYGEAIAPRWAIRGDDHNLRKDSRSAAGMASSNITRV</sequence>
<comment type="caution">
    <text evidence="2">The sequence shown here is derived from an EMBL/GenBank/DDBJ whole genome shotgun (WGS) entry which is preliminary data.</text>
</comment>
<keyword evidence="3" id="KW-1185">Reference proteome</keyword>
<dbReference type="Proteomes" id="UP001497744">
    <property type="component" value="Unassembled WGS sequence"/>
</dbReference>
<dbReference type="SUPFAM" id="SSF81301">
    <property type="entry name" value="Nucleotidyltransferase"/>
    <property type="match status" value="1"/>
</dbReference>
<reference evidence="2 3" key="1">
    <citation type="submission" date="2021-06" db="EMBL/GenBank/DDBJ databases">
        <title>Genome sequence of Babesia caballi.</title>
        <authorList>
            <person name="Yamagishi J."/>
            <person name="Kidaka T."/>
            <person name="Ochi A."/>
        </authorList>
    </citation>
    <scope>NUCLEOTIDE SEQUENCE [LARGE SCALE GENOMIC DNA]</scope>
    <source>
        <strain evidence="2">USDA-D6B2</strain>
    </source>
</reference>
<feature type="region of interest" description="Disordered" evidence="1">
    <location>
        <begin position="1287"/>
        <end position="1318"/>
    </location>
</feature>
<evidence type="ECO:0000313" key="3">
    <source>
        <dbReference type="Proteomes" id="UP001497744"/>
    </source>
</evidence>
<dbReference type="Gene3D" id="3.30.460.10">
    <property type="entry name" value="Beta Polymerase, domain 2"/>
    <property type="match status" value="1"/>
</dbReference>
<evidence type="ECO:0000313" key="2">
    <source>
        <dbReference type="EMBL" id="GIX66285.1"/>
    </source>
</evidence>